<dbReference type="PANTHER" id="PTHR43301:SF3">
    <property type="entry name" value="ARABINAN ENDO-1,5-ALPHA-L-ARABINOSIDASE A-RELATED"/>
    <property type="match status" value="1"/>
</dbReference>
<reference evidence="11" key="2">
    <citation type="journal article" date="2021" name="PeerJ">
        <title>Extensive microbial diversity within the chicken gut microbiome revealed by metagenomics and culture.</title>
        <authorList>
            <person name="Gilroy R."/>
            <person name="Ravi A."/>
            <person name="Getino M."/>
            <person name="Pursley I."/>
            <person name="Horton D.L."/>
            <person name="Alikhan N.F."/>
            <person name="Baker D."/>
            <person name="Gharbi K."/>
            <person name="Hall N."/>
            <person name="Watson M."/>
            <person name="Adriaenssens E.M."/>
            <person name="Foster-Nyarko E."/>
            <person name="Jarju S."/>
            <person name="Secka A."/>
            <person name="Antonio M."/>
            <person name="Oren A."/>
            <person name="Chaudhuri R.R."/>
            <person name="La Ragione R."/>
            <person name="Hildebrand F."/>
            <person name="Pallen M.J."/>
        </authorList>
    </citation>
    <scope>NUCLEOTIDE SEQUENCE</scope>
    <source>
        <strain evidence="11">CHK184-25365</strain>
    </source>
</reference>
<name>A0A9D1AKV2_9FIRM</name>
<dbReference type="CDD" id="cd08998">
    <property type="entry name" value="GH43_Arb43a-like"/>
    <property type="match status" value="1"/>
</dbReference>
<feature type="signal peptide" evidence="9">
    <location>
        <begin position="1"/>
        <end position="29"/>
    </location>
</feature>
<feature type="region of interest" description="Disordered" evidence="8">
    <location>
        <begin position="409"/>
        <end position="429"/>
    </location>
</feature>
<dbReference type="EMBL" id="DVGY01000096">
    <property type="protein sequence ID" value="HIR41051.1"/>
    <property type="molecule type" value="Genomic_DNA"/>
</dbReference>
<protein>
    <submittedName>
        <fullName evidence="11">Family 43 glycosylhydrolase</fullName>
    </submittedName>
</protein>
<feature type="chain" id="PRO_5039050860" evidence="9">
    <location>
        <begin position="30"/>
        <end position="429"/>
    </location>
</feature>
<dbReference type="InterPro" id="IPR006710">
    <property type="entry name" value="Glyco_hydro_43"/>
</dbReference>
<feature type="compositionally biased region" description="Polar residues" evidence="8">
    <location>
        <begin position="409"/>
        <end position="418"/>
    </location>
</feature>
<dbReference type="InterPro" id="IPR050727">
    <property type="entry name" value="GH43_arabinanases"/>
</dbReference>
<dbReference type="Gene3D" id="2.115.10.20">
    <property type="entry name" value="Glycosyl hydrolase domain, family 43"/>
    <property type="match status" value="1"/>
</dbReference>
<dbReference type="Pfam" id="PF04616">
    <property type="entry name" value="Glyco_hydro_43"/>
    <property type="match status" value="1"/>
</dbReference>
<evidence type="ECO:0000259" key="10">
    <source>
        <dbReference type="Pfam" id="PF16369"/>
    </source>
</evidence>
<dbReference type="Proteomes" id="UP000886749">
    <property type="component" value="Unassembled WGS sequence"/>
</dbReference>
<dbReference type="PROSITE" id="PS51257">
    <property type="entry name" value="PROKAR_LIPOPROTEIN"/>
    <property type="match status" value="1"/>
</dbReference>
<feature type="site" description="Important for catalytic activity, responsible for pKa modulation of the active site Glu and correct orientation of both the proton donor and substrate" evidence="6">
    <location>
        <position position="173"/>
    </location>
</feature>
<comment type="pathway">
    <text evidence="1">Glycan metabolism; L-arabinan degradation.</text>
</comment>
<accession>A0A9D1AKV2</accession>
<feature type="active site" description="Proton acceptor" evidence="5">
    <location>
        <position position="51"/>
    </location>
</feature>
<gene>
    <name evidence="11" type="ORF">IAB36_04400</name>
</gene>
<comment type="caution">
    <text evidence="11">The sequence shown here is derived from an EMBL/GenBank/DDBJ whole genome shotgun (WGS) entry which is preliminary data.</text>
</comment>
<dbReference type="InterPro" id="IPR023296">
    <property type="entry name" value="Glyco_hydro_beta-prop_sf"/>
</dbReference>
<evidence type="ECO:0000256" key="6">
    <source>
        <dbReference type="PIRSR" id="PIRSR606710-2"/>
    </source>
</evidence>
<evidence type="ECO:0000256" key="8">
    <source>
        <dbReference type="SAM" id="MobiDB-lite"/>
    </source>
</evidence>
<keyword evidence="3 7" id="KW-0378">Hydrolase</keyword>
<dbReference type="GO" id="GO:0005975">
    <property type="term" value="P:carbohydrate metabolic process"/>
    <property type="evidence" value="ECO:0007669"/>
    <property type="project" value="InterPro"/>
</dbReference>
<evidence type="ECO:0000256" key="7">
    <source>
        <dbReference type="RuleBase" id="RU361187"/>
    </source>
</evidence>
<dbReference type="AlphaFoldDB" id="A0A9D1AKV2"/>
<proteinExistence type="inferred from homology"/>
<keyword evidence="9" id="KW-0732">Signal</keyword>
<feature type="non-terminal residue" evidence="11">
    <location>
        <position position="429"/>
    </location>
</feature>
<evidence type="ECO:0000256" key="3">
    <source>
        <dbReference type="ARBA" id="ARBA00022801"/>
    </source>
</evidence>
<evidence type="ECO:0000256" key="5">
    <source>
        <dbReference type="PIRSR" id="PIRSR606710-1"/>
    </source>
</evidence>
<evidence type="ECO:0000313" key="11">
    <source>
        <dbReference type="EMBL" id="HIR41051.1"/>
    </source>
</evidence>
<organism evidence="11 12">
    <name type="scientific">Candidatus Egerieicola pullicola</name>
    <dbReference type="NCBI Taxonomy" id="2840775"/>
    <lineage>
        <taxon>Bacteria</taxon>
        <taxon>Bacillati</taxon>
        <taxon>Bacillota</taxon>
        <taxon>Clostridia</taxon>
        <taxon>Eubacteriales</taxon>
        <taxon>Oscillospiraceae</taxon>
        <taxon>Oscillospiraceae incertae sedis</taxon>
        <taxon>Candidatus Egerieicola</taxon>
    </lineage>
</organism>
<feature type="active site" description="Proton donor" evidence="5">
    <location>
        <position position="227"/>
    </location>
</feature>
<feature type="domain" description="Extracellular endo-alpha-(1-&gt;5)-L-arabinanase C-terminal" evidence="10">
    <location>
        <begin position="369"/>
        <end position="428"/>
    </location>
</feature>
<keyword evidence="4 7" id="KW-0326">Glycosidase</keyword>
<sequence>MKKRSILAWLLSFAMLCSCFSAGMLPVTAKETGEVEFPSSLVPGNDGNIHDPSIFYDQASGYYYVYSTGIGETLTVVRTKDPNMRGWERLNFDTSALITDEITAITRVDNIWAPDLVKVGEEYRLYYSCSQSGRGDSCIALATSDRPDGGFTFQGIVVRSTQASWGTSGNAIDPCIVTEESTGDSYMTWGSFGAGIYIQKMTPDGFLDSSSPAVNIARRTGQQTGVEGPYIRYNPDTGYYYLFVSYGDLNNNYNVRVARSKSITGPYLDDMGRNMATDSTGSLDGDIGYKLTSGFQYPGGSNDSTGYDGNGAAWMGLGHCSVLNQDGTWILYCHSRINNGYGGEAGLWMQCHQLLWSEEGWPLMVAAFYDGEQVQQVSPGAMVGTFQRIDLSKNDADLTRTATEMTFSPDGTFTSQAGSGRWDFTGENQ</sequence>
<dbReference type="InterPro" id="IPR032291">
    <property type="entry name" value="Abn2_C"/>
</dbReference>
<evidence type="ECO:0000256" key="9">
    <source>
        <dbReference type="SAM" id="SignalP"/>
    </source>
</evidence>
<reference evidence="11" key="1">
    <citation type="submission" date="2020-10" db="EMBL/GenBank/DDBJ databases">
        <authorList>
            <person name="Gilroy R."/>
        </authorList>
    </citation>
    <scope>NUCLEOTIDE SEQUENCE</scope>
    <source>
        <strain evidence="11">CHK184-25365</strain>
    </source>
</reference>
<evidence type="ECO:0000256" key="1">
    <source>
        <dbReference type="ARBA" id="ARBA00004834"/>
    </source>
</evidence>
<dbReference type="PANTHER" id="PTHR43301">
    <property type="entry name" value="ARABINAN ENDO-1,5-ALPHA-L-ARABINOSIDASE"/>
    <property type="match status" value="1"/>
</dbReference>
<dbReference type="GO" id="GO:0004553">
    <property type="term" value="F:hydrolase activity, hydrolyzing O-glycosyl compounds"/>
    <property type="evidence" value="ECO:0007669"/>
    <property type="project" value="InterPro"/>
</dbReference>
<evidence type="ECO:0000256" key="4">
    <source>
        <dbReference type="ARBA" id="ARBA00023295"/>
    </source>
</evidence>
<comment type="similarity">
    <text evidence="2 7">Belongs to the glycosyl hydrolase 43 family.</text>
</comment>
<dbReference type="Pfam" id="PF16369">
    <property type="entry name" value="GH43_C"/>
    <property type="match status" value="1"/>
</dbReference>
<evidence type="ECO:0000256" key="2">
    <source>
        <dbReference type="ARBA" id="ARBA00009865"/>
    </source>
</evidence>
<evidence type="ECO:0000313" key="12">
    <source>
        <dbReference type="Proteomes" id="UP000886749"/>
    </source>
</evidence>
<dbReference type="SUPFAM" id="SSF75005">
    <property type="entry name" value="Arabinanase/levansucrase/invertase"/>
    <property type="match status" value="1"/>
</dbReference>